<reference evidence="3" key="1">
    <citation type="journal article" date="2019" name="Int. J. Syst. Evol. Microbiol.">
        <title>The Global Catalogue of Microorganisms (GCM) 10K type strain sequencing project: providing services to taxonomists for standard genome sequencing and annotation.</title>
        <authorList>
            <consortium name="The Broad Institute Genomics Platform"/>
            <consortium name="The Broad Institute Genome Sequencing Center for Infectious Disease"/>
            <person name="Wu L."/>
            <person name="Ma J."/>
        </authorList>
    </citation>
    <scope>NUCLEOTIDE SEQUENCE [LARGE SCALE GENOMIC DNA]</scope>
    <source>
        <strain evidence="3">TBRC 1826</strain>
    </source>
</reference>
<comment type="caution">
    <text evidence="2">The sequence shown here is derived from an EMBL/GenBank/DDBJ whole genome shotgun (WGS) entry which is preliminary data.</text>
</comment>
<keyword evidence="3" id="KW-1185">Reference proteome</keyword>
<evidence type="ECO:0000256" key="1">
    <source>
        <dbReference type="SAM" id="MobiDB-lite"/>
    </source>
</evidence>
<evidence type="ECO:0000313" key="2">
    <source>
        <dbReference type="EMBL" id="MFC3996523.1"/>
    </source>
</evidence>
<evidence type="ECO:0000313" key="3">
    <source>
        <dbReference type="Proteomes" id="UP001595847"/>
    </source>
</evidence>
<dbReference type="RefSeq" id="WP_378532646.1">
    <property type="nucleotide sequence ID" value="NZ_JBHSBH010000007.1"/>
</dbReference>
<sequence>MSSVALSAWTSEPGRPDHGRAPLASVVIIADRLSATVLLHRIKVAGNGVLDRRPREAPGPDPVTLLYLTLYPPVLAEQTLIDSAFPRSSAPKEVMSMVSGNSRPSSRIAAFVMEGDLGRSLQCREGDPGIDPEPASSTSRCVRAPHRVSQNRQSEQNHRIVPGVLRLSSRCPAR</sequence>
<proteinExistence type="predicted"/>
<name>A0ABV8FN91_9ACTN</name>
<dbReference type="Proteomes" id="UP001595847">
    <property type="component" value="Unassembled WGS sequence"/>
</dbReference>
<dbReference type="EMBL" id="JBHSBH010000007">
    <property type="protein sequence ID" value="MFC3996523.1"/>
    <property type="molecule type" value="Genomic_DNA"/>
</dbReference>
<gene>
    <name evidence="2" type="ORF">ACFOVU_11390</name>
</gene>
<protein>
    <submittedName>
        <fullName evidence="2">Uncharacterized protein</fullName>
    </submittedName>
</protein>
<feature type="region of interest" description="Disordered" evidence="1">
    <location>
        <begin position="122"/>
        <end position="160"/>
    </location>
</feature>
<accession>A0ABV8FN91</accession>
<organism evidence="2 3">
    <name type="scientific">Nocardiopsis sediminis</name>
    <dbReference type="NCBI Taxonomy" id="1778267"/>
    <lineage>
        <taxon>Bacteria</taxon>
        <taxon>Bacillati</taxon>
        <taxon>Actinomycetota</taxon>
        <taxon>Actinomycetes</taxon>
        <taxon>Streptosporangiales</taxon>
        <taxon>Nocardiopsidaceae</taxon>
        <taxon>Nocardiopsis</taxon>
    </lineage>
</organism>